<dbReference type="InterPro" id="IPR050373">
    <property type="entry name" value="Fibrinogen_C-term_domain"/>
</dbReference>
<dbReference type="RefSeq" id="XP_002734685.2">
    <property type="nucleotide sequence ID" value="XM_002734639.2"/>
</dbReference>
<dbReference type="Proteomes" id="UP000694865">
    <property type="component" value="Unplaced"/>
</dbReference>
<dbReference type="SMART" id="SM00186">
    <property type="entry name" value="FBG"/>
    <property type="match status" value="2"/>
</dbReference>
<evidence type="ECO:0000313" key="4">
    <source>
        <dbReference type="RefSeq" id="XP_002734685.2"/>
    </source>
</evidence>
<dbReference type="InterPro" id="IPR014716">
    <property type="entry name" value="Fibrinogen_a/b/g_C_1"/>
</dbReference>
<evidence type="ECO:0000256" key="1">
    <source>
        <dbReference type="ARBA" id="ARBA00023157"/>
    </source>
</evidence>
<accession>A0ABM0GPV2</accession>
<dbReference type="CDD" id="cd00087">
    <property type="entry name" value="FReD"/>
    <property type="match status" value="2"/>
</dbReference>
<dbReference type="Gene3D" id="3.90.215.10">
    <property type="entry name" value="Gamma Fibrinogen, chain A, domain 1"/>
    <property type="match status" value="2"/>
</dbReference>
<dbReference type="NCBIfam" id="NF040941">
    <property type="entry name" value="GGGWT_bact"/>
    <property type="match status" value="2"/>
</dbReference>
<dbReference type="PROSITE" id="PS00514">
    <property type="entry name" value="FIBRINOGEN_C_1"/>
    <property type="match status" value="2"/>
</dbReference>
<dbReference type="PANTHER" id="PTHR19143:SF458">
    <property type="entry name" value="FIBRINOGEN C-TERMINAL DOMAIN-CONTAINING PROTEIN-RELATED"/>
    <property type="match status" value="1"/>
</dbReference>
<dbReference type="PANTHER" id="PTHR19143">
    <property type="entry name" value="FIBRINOGEN/TENASCIN/ANGIOPOEITIN"/>
    <property type="match status" value="1"/>
</dbReference>
<protein>
    <submittedName>
        <fullName evidence="4">Ficolin-2-like</fullName>
    </submittedName>
</protein>
<gene>
    <name evidence="4" type="primary">LOC100370014</name>
</gene>
<dbReference type="Pfam" id="PF00147">
    <property type="entry name" value="Fibrinogen_C"/>
    <property type="match status" value="2"/>
</dbReference>
<feature type="domain" description="Fibrinogen C-terminal" evidence="2">
    <location>
        <begin position="11"/>
        <end position="210"/>
    </location>
</feature>
<proteinExistence type="predicted"/>
<organism evidence="3 4">
    <name type="scientific">Saccoglossus kowalevskii</name>
    <name type="common">Acorn worm</name>
    <dbReference type="NCBI Taxonomy" id="10224"/>
    <lineage>
        <taxon>Eukaryota</taxon>
        <taxon>Metazoa</taxon>
        <taxon>Hemichordata</taxon>
        <taxon>Enteropneusta</taxon>
        <taxon>Harrimaniidae</taxon>
        <taxon>Saccoglossus</taxon>
    </lineage>
</organism>
<dbReference type="SUPFAM" id="SSF56496">
    <property type="entry name" value="Fibrinogen C-terminal domain-like"/>
    <property type="match status" value="2"/>
</dbReference>
<evidence type="ECO:0000259" key="2">
    <source>
        <dbReference type="PROSITE" id="PS51406"/>
    </source>
</evidence>
<name>A0ABM0GPV2_SACKO</name>
<keyword evidence="1" id="KW-1015">Disulfide bond</keyword>
<dbReference type="InterPro" id="IPR036056">
    <property type="entry name" value="Fibrinogen-like_C"/>
</dbReference>
<feature type="domain" description="Fibrinogen C-terminal" evidence="2">
    <location>
        <begin position="213"/>
        <end position="432"/>
    </location>
</feature>
<dbReference type="PROSITE" id="PS51406">
    <property type="entry name" value="FIBRINOGEN_C_2"/>
    <property type="match status" value="2"/>
</dbReference>
<evidence type="ECO:0000313" key="3">
    <source>
        <dbReference type="Proteomes" id="UP000694865"/>
    </source>
</evidence>
<reference evidence="4" key="1">
    <citation type="submission" date="2025-08" db="UniProtKB">
        <authorList>
            <consortium name="RefSeq"/>
        </authorList>
    </citation>
    <scope>IDENTIFICATION</scope>
    <source>
        <tissue evidence="4">Testes</tissue>
    </source>
</reference>
<keyword evidence="3" id="KW-1185">Reference proteome</keyword>
<dbReference type="Gene3D" id="4.10.530.10">
    <property type="entry name" value="Gamma-fibrinogen Carboxyl Terminal Fragment, domain 2"/>
    <property type="match status" value="1"/>
</dbReference>
<dbReference type="InterPro" id="IPR002181">
    <property type="entry name" value="Fibrinogen_a/b/g_C_dom"/>
</dbReference>
<dbReference type="GeneID" id="100370014"/>
<sequence length="432" mass="49803">MVGALECLKMKLVNGNPKDFYDIQQNGYSLSGVYSLRPDDDGVRFRVYCDMDTDGGGWTVIQRRENCRLDFYQDWQDYKDGFGIPGSEHWLGNDKIYRLTNQGPQYELRFDLEDFEGETRYAKYDNFAISDEFTKYRLTVGAYSGTAGDSVSEHAGLYFSTRDRDNDVATAGNCAVIYKGAWWYGACHSSNLNGLYHGGQTDQYATGVVWNPWRVNGYPKDCYEIQQKGYSLSGIYTIRPSDNGDRFKVYCDMDTDGGGWTVIQRRENGRLDFYRGWRDYKYGFGLPGSEHWLGNDNIYRLTNQGPQYELRFDLEDFDGMTRYAKYSNFAISDEFTKYRLSLGSYSGTAGDSFSVHAGSYFSTRDRDNDAYGSRCATLYTGAWWYESCHSSNLNGQYLGGHTNLYAKGVVWYHWKTHYYSLKRTEMKIRPIN</sequence>
<dbReference type="InterPro" id="IPR020837">
    <property type="entry name" value="Fibrinogen_CS"/>
</dbReference>